<keyword evidence="1 3" id="KW-0853">WD repeat</keyword>
<sequence>MASGLKDGGDGSTLWLIVGGVVTLVIAAIVAFLLNKKKPAAVEAPVVPKKQPAKKKESKKATTDAKSAKTAEHPLLLGQLRAHEDEVISMTFSASGTAFATLGEDRTVRLYAAKEMTAKDVKPQRINLEDHGDLVALSGDGSHLLLVLPLAVRSIRLFSLKKGKDGKPQAAKVRDIATKHKSEMKSICVANNNKYFLTCSESDTLVSLFNMQGEELTTVDTKKIKNNMASISPDSRFFTVGTFTGDVKVARCFVLTSAAARQIYEVATQKGSDSWAFKGVVQAMNLVNGHSSSVNDLSFASDTKKLATCSKDGTWKMWNIDVRYAQKEDPKVLYSVKVGKPVEHIALSPDGSVVVISYEGQLHFYAAADGSPIDSVPRAHYAGERIRSLLWSPDSKFVASSAVKDRAVRLWKNPLKA</sequence>
<name>L8GT13_ACACF</name>
<dbReference type="Pfam" id="PF00400">
    <property type="entry name" value="WD40"/>
    <property type="match status" value="3"/>
</dbReference>
<dbReference type="GO" id="GO:0005783">
    <property type="term" value="C:endoplasmic reticulum"/>
    <property type="evidence" value="ECO:0007669"/>
    <property type="project" value="TreeGrafter"/>
</dbReference>
<dbReference type="Proteomes" id="UP000011083">
    <property type="component" value="Unassembled WGS sequence"/>
</dbReference>
<organism evidence="6 7">
    <name type="scientific">Acanthamoeba castellanii (strain ATCC 30010 / Neff)</name>
    <dbReference type="NCBI Taxonomy" id="1257118"/>
    <lineage>
        <taxon>Eukaryota</taxon>
        <taxon>Amoebozoa</taxon>
        <taxon>Discosea</taxon>
        <taxon>Longamoebia</taxon>
        <taxon>Centramoebida</taxon>
        <taxon>Acanthamoebidae</taxon>
        <taxon>Acanthamoeba</taxon>
    </lineage>
</organism>
<feature type="region of interest" description="Disordered" evidence="4">
    <location>
        <begin position="44"/>
        <end position="69"/>
    </location>
</feature>
<evidence type="ECO:0000313" key="7">
    <source>
        <dbReference type="Proteomes" id="UP000011083"/>
    </source>
</evidence>
<accession>L8GT13</accession>
<dbReference type="GeneID" id="14916422"/>
<evidence type="ECO:0000256" key="5">
    <source>
        <dbReference type="SAM" id="Phobius"/>
    </source>
</evidence>
<gene>
    <name evidence="6" type="ORF">ACA1_379300</name>
</gene>
<dbReference type="PROSITE" id="PS50294">
    <property type="entry name" value="WD_REPEATS_REGION"/>
    <property type="match status" value="2"/>
</dbReference>
<dbReference type="VEuPathDB" id="AmoebaDB:ACA1_379300"/>
<protein>
    <recommendedName>
        <fullName evidence="8">Transducin beta-like protein 2</fullName>
    </recommendedName>
</protein>
<dbReference type="Gene3D" id="2.130.10.10">
    <property type="entry name" value="YVTN repeat-like/Quinoprotein amine dehydrogenase"/>
    <property type="match status" value="2"/>
</dbReference>
<dbReference type="InterPro" id="IPR015943">
    <property type="entry name" value="WD40/YVTN_repeat-like_dom_sf"/>
</dbReference>
<dbReference type="STRING" id="1257118.L8GT13"/>
<dbReference type="KEGG" id="acan:ACA1_379300"/>
<keyword evidence="2" id="KW-0677">Repeat</keyword>
<dbReference type="GO" id="GO:0030968">
    <property type="term" value="P:endoplasmic reticulum unfolded protein response"/>
    <property type="evidence" value="ECO:0007669"/>
    <property type="project" value="TreeGrafter"/>
</dbReference>
<dbReference type="SMART" id="SM00320">
    <property type="entry name" value="WD40"/>
    <property type="match status" value="5"/>
</dbReference>
<dbReference type="PROSITE" id="PS50082">
    <property type="entry name" value="WD_REPEATS_2"/>
    <property type="match status" value="2"/>
</dbReference>
<evidence type="ECO:0000256" key="2">
    <source>
        <dbReference type="ARBA" id="ARBA00022737"/>
    </source>
</evidence>
<feature type="repeat" description="WD" evidence="3">
    <location>
        <begin position="287"/>
        <end position="321"/>
    </location>
</feature>
<evidence type="ECO:0000256" key="3">
    <source>
        <dbReference type="PROSITE-ProRule" id="PRU00221"/>
    </source>
</evidence>
<reference evidence="6 7" key="1">
    <citation type="journal article" date="2013" name="Genome Biol.">
        <title>Genome of Acanthamoeba castellanii highlights extensive lateral gene transfer and early evolution of tyrosine kinase signaling.</title>
        <authorList>
            <person name="Clarke M."/>
            <person name="Lohan A.J."/>
            <person name="Liu B."/>
            <person name="Lagkouvardos I."/>
            <person name="Roy S."/>
            <person name="Zafar N."/>
            <person name="Bertelli C."/>
            <person name="Schilde C."/>
            <person name="Kianianmomeni A."/>
            <person name="Burglin T.R."/>
            <person name="Frech C."/>
            <person name="Turcotte B."/>
            <person name="Kopec K.O."/>
            <person name="Synnott J.M."/>
            <person name="Choo C."/>
            <person name="Paponov I."/>
            <person name="Finkler A."/>
            <person name="Soon Heng Tan C."/>
            <person name="Hutchins A.P."/>
            <person name="Weinmeier T."/>
            <person name="Rattei T."/>
            <person name="Chu J.S."/>
            <person name="Gimenez G."/>
            <person name="Irimia M."/>
            <person name="Rigden D.J."/>
            <person name="Fitzpatrick D.A."/>
            <person name="Lorenzo-Morales J."/>
            <person name="Bateman A."/>
            <person name="Chiu C.H."/>
            <person name="Tang P."/>
            <person name="Hegemann P."/>
            <person name="Fromm H."/>
            <person name="Raoult D."/>
            <person name="Greub G."/>
            <person name="Miranda-Saavedra D."/>
            <person name="Chen N."/>
            <person name="Nash P."/>
            <person name="Ginger M.L."/>
            <person name="Horn M."/>
            <person name="Schaap P."/>
            <person name="Caler L."/>
            <person name="Loftus B."/>
        </authorList>
    </citation>
    <scope>NUCLEOTIDE SEQUENCE [LARGE SCALE GENOMIC DNA]</scope>
    <source>
        <strain evidence="6 7">Neff</strain>
    </source>
</reference>
<dbReference type="AlphaFoldDB" id="L8GT13"/>
<feature type="repeat" description="WD" evidence="3">
    <location>
        <begin position="80"/>
        <end position="111"/>
    </location>
</feature>
<dbReference type="PANTHER" id="PTHR44321:SF1">
    <property type="entry name" value="TRANSDUCIN BETA-LIKE PROTEIN 2"/>
    <property type="match status" value="1"/>
</dbReference>
<keyword evidence="5" id="KW-0472">Membrane</keyword>
<evidence type="ECO:0000313" key="6">
    <source>
        <dbReference type="EMBL" id="ELR15748.1"/>
    </source>
</evidence>
<keyword evidence="5" id="KW-0812">Transmembrane</keyword>
<dbReference type="RefSeq" id="XP_004337761.1">
    <property type="nucleotide sequence ID" value="XM_004337713.1"/>
</dbReference>
<dbReference type="InterPro" id="IPR042410">
    <property type="entry name" value="WBSCR13"/>
</dbReference>
<keyword evidence="5" id="KW-1133">Transmembrane helix</keyword>
<dbReference type="EMBL" id="KB008025">
    <property type="protein sequence ID" value="ELR15748.1"/>
    <property type="molecule type" value="Genomic_DNA"/>
</dbReference>
<proteinExistence type="predicted"/>
<feature type="transmembrane region" description="Helical" evidence="5">
    <location>
        <begin position="12"/>
        <end position="34"/>
    </location>
</feature>
<dbReference type="InterPro" id="IPR036322">
    <property type="entry name" value="WD40_repeat_dom_sf"/>
</dbReference>
<dbReference type="PANTHER" id="PTHR44321">
    <property type="entry name" value="TRANSDUCIN BETA-LIKE PROTEIN 2"/>
    <property type="match status" value="1"/>
</dbReference>
<dbReference type="InterPro" id="IPR019775">
    <property type="entry name" value="WD40_repeat_CS"/>
</dbReference>
<dbReference type="OrthoDB" id="346371at2759"/>
<dbReference type="SUPFAM" id="SSF50978">
    <property type="entry name" value="WD40 repeat-like"/>
    <property type="match status" value="1"/>
</dbReference>
<evidence type="ECO:0008006" key="8">
    <source>
        <dbReference type="Google" id="ProtNLM"/>
    </source>
</evidence>
<evidence type="ECO:0000256" key="4">
    <source>
        <dbReference type="SAM" id="MobiDB-lite"/>
    </source>
</evidence>
<keyword evidence="7" id="KW-1185">Reference proteome</keyword>
<evidence type="ECO:0000256" key="1">
    <source>
        <dbReference type="ARBA" id="ARBA00022574"/>
    </source>
</evidence>
<dbReference type="InterPro" id="IPR001680">
    <property type="entry name" value="WD40_rpt"/>
</dbReference>
<dbReference type="OMA" id="WDINVRY"/>
<feature type="compositionally biased region" description="Basic and acidic residues" evidence="4">
    <location>
        <begin position="59"/>
        <end position="69"/>
    </location>
</feature>
<dbReference type="PROSITE" id="PS00678">
    <property type="entry name" value="WD_REPEATS_1"/>
    <property type="match status" value="1"/>
</dbReference>